<dbReference type="GO" id="GO:0005737">
    <property type="term" value="C:cytoplasm"/>
    <property type="evidence" value="ECO:0007669"/>
    <property type="project" value="UniProtKB-SubCell"/>
</dbReference>
<dbReference type="NCBIfam" id="TIGR01172">
    <property type="entry name" value="cysE"/>
    <property type="match status" value="1"/>
</dbReference>
<keyword evidence="6 10" id="KW-0808">Transferase</keyword>
<dbReference type="Gene3D" id="1.10.3130.10">
    <property type="entry name" value="serine acetyltransferase, domain 1"/>
    <property type="match status" value="1"/>
</dbReference>
<evidence type="ECO:0000256" key="6">
    <source>
        <dbReference type="ARBA" id="ARBA00022679"/>
    </source>
</evidence>
<dbReference type="GO" id="GO:0009001">
    <property type="term" value="F:serine O-acetyltransferase activity"/>
    <property type="evidence" value="ECO:0007669"/>
    <property type="project" value="UniProtKB-EC"/>
</dbReference>
<dbReference type="Gene3D" id="2.160.10.10">
    <property type="entry name" value="Hexapeptide repeat proteins"/>
    <property type="match status" value="1"/>
</dbReference>
<dbReference type="InterPro" id="IPR011004">
    <property type="entry name" value="Trimer_LpxA-like_sf"/>
</dbReference>
<dbReference type="EC" id="2.3.1.30" evidence="3"/>
<dbReference type="Pfam" id="PF00132">
    <property type="entry name" value="Hexapep"/>
    <property type="match status" value="1"/>
</dbReference>
<evidence type="ECO:0000256" key="2">
    <source>
        <dbReference type="ARBA" id="ARBA00007274"/>
    </source>
</evidence>
<evidence type="ECO:0000256" key="8">
    <source>
        <dbReference type="ARBA" id="ARBA00023315"/>
    </source>
</evidence>
<comment type="similarity">
    <text evidence="2">Belongs to the transferase hexapeptide repeat family.</text>
</comment>
<evidence type="ECO:0000256" key="3">
    <source>
        <dbReference type="ARBA" id="ARBA00013266"/>
    </source>
</evidence>
<dbReference type="InterPro" id="IPR018357">
    <property type="entry name" value="Hexapep_transf_CS"/>
</dbReference>
<organism evidence="10 11">
    <name type="scientific">Thiorhodococcus minor</name>
    <dbReference type="NCBI Taxonomy" id="57489"/>
    <lineage>
        <taxon>Bacteria</taxon>
        <taxon>Pseudomonadati</taxon>
        <taxon>Pseudomonadota</taxon>
        <taxon>Gammaproteobacteria</taxon>
        <taxon>Chromatiales</taxon>
        <taxon>Chromatiaceae</taxon>
        <taxon>Thiorhodococcus</taxon>
    </lineage>
</organism>
<dbReference type="InterPro" id="IPR001451">
    <property type="entry name" value="Hexapep"/>
</dbReference>
<keyword evidence="4" id="KW-0963">Cytoplasm</keyword>
<dbReference type="CDD" id="cd03354">
    <property type="entry name" value="LbH_SAT"/>
    <property type="match status" value="1"/>
</dbReference>
<dbReference type="FunFam" id="1.10.3130.10:FF:000002">
    <property type="entry name" value="Serine acetyltransferase"/>
    <property type="match status" value="1"/>
</dbReference>
<dbReference type="RefSeq" id="WP_164453677.1">
    <property type="nucleotide sequence ID" value="NZ_JAAIJQ010000044.1"/>
</dbReference>
<evidence type="ECO:0000256" key="1">
    <source>
        <dbReference type="ARBA" id="ARBA00004496"/>
    </source>
</evidence>
<keyword evidence="11" id="KW-1185">Reference proteome</keyword>
<dbReference type="FunFam" id="2.160.10.10:FF:000007">
    <property type="entry name" value="Serine acetyltransferase"/>
    <property type="match status" value="1"/>
</dbReference>
<gene>
    <name evidence="10" type="primary">cysE</name>
    <name evidence="10" type="ORF">G3446_15190</name>
</gene>
<evidence type="ECO:0000256" key="9">
    <source>
        <dbReference type="ARBA" id="ARBA00049486"/>
    </source>
</evidence>
<keyword evidence="7" id="KW-0677">Repeat</keyword>
<comment type="subcellular location">
    <subcellularLocation>
        <location evidence="1">Cytoplasm</location>
    </subcellularLocation>
</comment>
<evidence type="ECO:0000313" key="10">
    <source>
        <dbReference type="EMBL" id="NEV63214.1"/>
    </source>
</evidence>
<keyword evidence="5" id="KW-0028">Amino-acid biosynthesis</keyword>
<accession>A0A6M0K1K3</accession>
<proteinExistence type="inferred from homology"/>
<comment type="catalytic activity">
    <reaction evidence="9">
        <text>L-serine + acetyl-CoA = O-acetyl-L-serine + CoA</text>
        <dbReference type="Rhea" id="RHEA:24560"/>
        <dbReference type="ChEBI" id="CHEBI:33384"/>
        <dbReference type="ChEBI" id="CHEBI:57287"/>
        <dbReference type="ChEBI" id="CHEBI:57288"/>
        <dbReference type="ChEBI" id="CHEBI:58340"/>
        <dbReference type="EC" id="2.3.1.30"/>
    </reaction>
</comment>
<dbReference type="NCBIfam" id="NF041874">
    <property type="entry name" value="EPS_EpsC"/>
    <property type="match status" value="1"/>
</dbReference>
<dbReference type="InterPro" id="IPR053376">
    <property type="entry name" value="Serine_acetyltransferase"/>
</dbReference>
<dbReference type="GO" id="GO:0006535">
    <property type="term" value="P:cysteine biosynthetic process from serine"/>
    <property type="evidence" value="ECO:0007669"/>
    <property type="project" value="InterPro"/>
</dbReference>
<sequence>MLERLREDVGCVFERDPAARNAFEVLTTYPGLHAVMAHRVAHALWRRGLKWLARLLSNVARLFTGIEIHPGALIGRRFFIDHGMGVVIGETAVIGDDCTLYHGVTLGGTTWQKGKRHPTLGRDVVVGAGAKVLGPIEIGDGARIGSNAVVVKSVPPGATAVGVPGRIIEPDKDAASKRRADTAKRIGFDAYGATRDAPDPVANAINRMLDHIHHMDLRMEAMSQALEKRGIMHHFEHDADLDAMEIEVASRPDLQDSDSPKKSRA</sequence>
<dbReference type="EMBL" id="JAAIJQ010000044">
    <property type="protein sequence ID" value="NEV63214.1"/>
    <property type="molecule type" value="Genomic_DNA"/>
</dbReference>
<dbReference type="PANTHER" id="PTHR42811">
    <property type="entry name" value="SERINE ACETYLTRANSFERASE"/>
    <property type="match status" value="1"/>
</dbReference>
<evidence type="ECO:0000256" key="5">
    <source>
        <dbReference type="ARBA" id="ARBA00022605"/>
    </source>
</evidence>
<keyword evidence="8 10" id="KW-0012">Acyltransferase</keyword>
<dbReference type="InterPro" id="IPR042122">
    <property type="entry name" value="Ser_AcTrfase_N_sf"/>
</dbReference>
<evidence type="ECO:0000256" key="4">
    <source>
        <dbReference type="ARBA" id="ARBA00022490"/>
    </source>
</evidence>
<evidence type="ECO:0000256" key="7">
    <source>
        <dbReference type="ARBA" id="ARBA00022737"/>
    </source>
</evidence>
<reference evidence="10 11" key="1">
    <citation type="submission" date="2020-02" db="EMBL/GenBank/DDBJ databases">
        <title>Genome sequences of Thiorhodococcus mannitoliphagus and Thiorhodococcus minor, purple sulfur photosynthetic bacteria in the gammaproteobacterial family, Chromatiaceae.</title>
        <authorList>
            <person name="Aviles F.A."/>
            <person name="Meyer T.E."/>
            <person name="Kyndt J.A."/>
        </authorList>
    </citation>
    <scope>NUCLEOTIDE SEQUENCE [LARGE SCALE GENOMIC DNA]</scope>
    <source>
        <strain evidence="10 11">DSM 11518</strain>
    </source>
</reference>
<dbReference type="PROSITE" id="PS00101">
    <property type="entry name" value="HEXAPEP_TRANSFERASES"/>
    <property type="match status" value="1"/>
</dbReference>
<name>A0A6M0K1K3_9GAMM</name>
<dbReference type="SUPFAM" id="SSF51161">
    <property type="entry name" value="Trimeric LpxA-like enzymes"/>
    <property type="match status" value="1"/>
</dbReference>
<dbReference type="Proteomes" id="UP000483379">
    <property type="component" value="Unassembled WGS sequence"/>
</dbReference>
<dbReference type="AlphaFoldDB" id="A0A6M0K1K3"/>
<comment type="caution">
    <text evidence="10">The sequence shown here is derived from an EMBL/GenBank/DDBJ whole genome shotgun (WGS) entry which is preliminary data.</text>
</comment>
<evidence type="ECO:0000313" key="11">
    <source>
        <dbReference type="Proteomes" id="UP000483379"/>
    </source>
</evidence>
<dbReference type="InterPro" id="IPR005881">
    <property type="entry name" value="Ser_O-AcTrfase"/>
</dbReference>
<protein>
    <recommendedName>
        <fullName evidence="3">serine O-acetyltransferase</fullName>
        <ecNumber evidence="3">2.3.1.30</ecNumber>
    </recommendedName>
</protein>
<dbReference type="InterPro" id="IPR045304">
    <property type="entry name" value="LbH_SAT"/>
</dbReference>